<comment type="caution">
    <text evidence="5">The sequence shown here is derived from an EMBL/GenBank/DDBJ whole genome shotgun (WGS) entry which is preliminary data.</text>
</comment>
<dbReference type="GO" id="GO:0046540">
    <property type="term" value="C:U4/U6 x U5 tri-snRNP complex"/>
    <property type="evidence" value="ECO:0007669"/>
    <property type="project" value="TreeGrafter"/>
</dbReference>
<evidence type="ECO:0000256" key="1">
    <source>
        <dbReference type="ARBA" id="ARBA00004123"/>
    </source>
</evidence>
<dbReference type="InterPro" id="IPR005011">
    <property type="entry name" value="SNU66/SART1"/>
</dbReference>
<feature type="compositionally biased region" description="Basic and acidic residues" evidence="4">
    <location>
        <begin position="105"/>
        <end position="118"/>
    </location>
</feature>
<feature type="region of interest" description="Disordered" evidence="4">
    <location>
        <begin position="1"/>
        <end position="126"/>
    </location>
</feature>
<feature type="region of interest" description="Disordered" evidence="4">
    <location>
        <begin position="240"/>
        <end position="328"/>
    </location>
</feature>
<feature type="compositionally biased region" description="Basic and acidic residues" evidence="4">
    <location>
        <begin position="32"/>
        <end position="81"/>
    </location>
</feature>
<dbReference type="PANTHER" id="PTHR14152:SF5">
    <property type="entry name" value="U4_U6.U5 TRI-SNRNP-ASSOCIATED PROTEIN 1"/>
    <property type="match status" value="1"/>
</dbReference>
<feature type="compositionally biased region" description="Basic residues" evidence="4">
    <location>
        <begin position="270"/>
        <end position="281"/>
    </location>
</feature>
<feature type="compositionally biased region" description="Basic and acidic residues" evidence="4">
    <location>
        <begin position="466"/>
        <end position="491"/>
    </location>
</feature>
<feature type="compositionally biased region" description="Basic and acidic residues" evidence="4">
    <location>
        <begin position="400"/>
        <end position="410"/>
    </location>
</feature>
<keyword evidence="3" id="KW-0539">Nucleus</keyword>
<evidence type="ECO:0000256" key="3">
    <source>
        <dbReference type="ARBA" id="ARBA00023242"/>
    </source>
</evidence>
<dbReference type="Pfam" id="PF03343">
    <property type="entry name" value="SART-1"/>
    <property type="match status" value="2"/>
</dbReference>
<dbReference type="GO" id="GO:0000481">
    <property type="term" value="P:maturation of 5S rRNA"/>
    <property type="evidence" value="ECO:0007669"/>
    <property type="project" value="TreeGrafter"/>
</dbReference>
<dbReference type="AlphaFoldDB" id="A0AAD9I7Y4"/>
<evidence type="ECO:0000256" key="4">
    <source>
        <dbReference type="SAM" id="MobiDB-lite"/>
    </source>
</evidence>
<dbReference type="PANTHER" id="PTHR14152">
    <property type="entry name" value="SQUAMOUS CELL CARCINOMA ANTIGEN RECOGNISED BY CYTOTOXIC T LYMPHOCYTES"/>
    <property type="match status" value="1"/>
</dbReference>
<keyword evidence="6" id="KW-1185">Reference proteome</keyword>
<evidence type="ECO:0000256" key="2">
    <source>
        <dbReference type="ARBA" id="ARBA00006076"/>
    </source>
</evidence>
<dbReference type="EMBL" id="JAQQPM010000005">
    <property type="protein sequence ID" value="KAK2071922.1"/>
    <property type="molecule type" value="Genomic_DNA"/>
</dbReference>
<evidence type="ECO:0000313" key="5">
    <source>
        <dbReference type="EMBL" id="KAK2071922.1"/>
    </source>
</evidence>
<feature type="compositionally biased region" description="Basic and acidic residues" evidence="4">
    <location>
        <begin position="297"/>
        <end position="306"/>
    </location>
</feature>
<dbReference type="GO" id="GO:0045292">
    <property type="term" value="P:mRNA cis splicing, via spliceosome"/>
    <property type="evidence" value="ECO:0007669"/>
    <property type="project" value="TreeGrafter"/>
</dbReference>
<gene>
    <name evidence="5" type="ORF">P8C59_006307</name>
</gene>
<feature type="compositionally biased region" description="Basic and acidic residues" evidence="4">
    <location>
        <begin position="553"/>
        <end position="566"/>
    </location>
</feature>
<feature type="region of interest" description="Disordered" evidence="4">
    <location>
        <begin position="581"/>
        <end position="601"/>
    </location>
</feature>
<reference evidence="5" key="1">
    <citation type="journal article" date="2023" name="Mol. Plant Microbe Interact.">
        <title>Elucidating the Obligate Nature and Biological Capacity of an Invasive Fungal Corn Pathogen.</title>
        <authorList>
            <person name="MacCready J.S."/>
            <person name="Roggenkamp E.M."/>
            <person name="Gdanetz K."/>
            <person name="Chilvers M.I."/>
        </authorList>
    </citation>
    <scope>NUCLEOTIDE SEQUENCE</scope>
    <source>
        <strain evidence="5">PM02</strain>
    </source>
</reference>
<organism evidence="5 6">
    <name type="scientific">Phyllachora maydis</name>
    <dbReference type="NCBI Taxonomy" id="1825666"/>
    <lineage>
        <taxon>Eukaryota</taxon>
        <taxon>Fungi</taxon>
        <taxon>Dikarya</taxon>
        <taxon>Ascomycota</taxon>
        <taxon>Pezizomycotina</taxon>
        <taxon>Sordariomycetes</taxon>
        <taxon>Sordariomycetidae</taxon>
        <taxon>Phyllachorales</taxon>
        <taxon>Phyllachoraceae</taxon>
        <taxon>Phyllachora</taxon>
    </lineage>
</organism>
<protein>
    <recommendedName>
        <fullName evidence="7">SART-1</fullName>
    </recommendedName>
</protein>
<proteinExistence type="inferred from homology"/>
<name>A0AAD9I7Y4_9PEZI</name>
<comment type="subcellular location">
    <subcellularLocation>
        <location evidence="1">Nucleus</location>
    </subcellularLocation>
</comment>
<feature type="region of interest" description="Disordered" evidence="4">
    <location>
        <begin position="466"/>
        <end position="500"/>
    </location>
</feature>
<evidence type="ECO:0008006" key="7">
    <source>
        <dbReference type="Google" id="ProtNLM"/>
    </source>
</evidence>
<sequence>MGMKPLPVPGARDCPRPSESESEDEEPASTLESREAQGYENFKRVQEERDAKKRREKRAAEIKKARDREQRDAKLRGKGLADDDDNDVASDTRSWLKNQKGRQAQLEKTRKAEEERAAKLTQAAAEAAEDGIGTDVQIGHDISSFLDGAEQILTLKDTGVLDEEEGDELEALALREEEKLQERIDRKKKKPIYDPTEDTEQSLLAQYDEVIDGKKKKKAGFKLGSIAAVKDDLSDILAGPAQKRKREAGDLGDLDDAPAPTSDYMDIPIKKLKKKKKATRRKAADDDDTLLPGQDAGRVEAEKMDIDPAPVGSKRRKKISDEDYVDDDDLQSSLNLQRKAALKKRKPEEIVKEAAELAAQEDRAGDLAGGLVIDEITGFVDLLGDRERHSQPTKKARSVSHLETKAAEDGHVDEDEQMRDSHTDVRDQAADLVDGVAATGVQDEKTFRRRETFMAELGRQMAIFDEEAKKQRERDRQSGRLDRMSAREKEAWQQQQNSARDRHQALILERLYKEGYQPNVELKYVDDHGRRLDTKSAWRHLSHAFHGRSSGAKKTDKQLQKIEAEKRREAESILDASQNVGLRSAASHQTKKRKEAGVRLA</sequence>
<evidence type="ECO:0000313" key="6">
    <source>
        <dbReference type="Proteomes" id="UP001217918"/>
    </source>
</evidence>
<dbReference type="Proteomes" id="UP001217918">
    <property type="component" value="Unassembled WGS sequence"/>
</dbReference>
<comment type="similarity">
    <text evidence="2">Belongs to the SNU66/SART1 family.</text>
</comment>
<accession>A0AAD9I7Y4</accession>
<feature type="region of interest" description="Disordered" evidence="4">
    <location>
        <begin position="546"/>
        <end position="566"/>
    </location>
</feature>
<feature type="region of interest" description="Disordered" evidence="4">
    <location>
        <begin position="387"/>
        <end position="425"/>
    </location>
</feature>